<dbReference type="AlphaFoldDB" id="E6U9V4"/>
<evidence type="ECO:0000313" key="1">
    <source>
        <dbReference type="EMBL" id="ADU26220.1"/>
    </source>
</evidence>
<dbReference type="HOGENOM" id="CLU_016417_0_0_9"/>
<accession>E6U9V4</accession>
<protein>
    <submittedName>
        <fullName evidence="1">CRISPR-associated protein, Csd1 family</fullName>
    </submittedName>
</protein>
<name>E6U9V4_ETHHY</name>
<sequence>MGWMQKLYETYESCQREVGRTEEGKLPLLPIYHTTQQAQIEAVVDSDGNWCLGRAQVILNKNDMTTIIPCTESSGARTSGLEPHPLFDKLQYIAGDFETCVTGKKSGFQGYITALADWCASPYAHPNVRALYAYLQKGTLMADLMADGILFRDETGALPAKWAGKKEDTPSIFKACAGAQTDAFVRFRVVPADGSPDIHSALWQNPAVWQSYIDYENHRQQKQDICYVRGEELPVSTLSPKKIRNPGDGAKLISSNDTSNFTFRGRFRDATEAFCISRETTEKAHSALRWLISRQGWPNGEQVIVTWGTTGRKLPDPCADALDLFFNKLKKPEEPIPTKDEFAARLRRALSGYICDLQNGEEATIMGLDSATPGRLSVFYYREMQAVDFLARVQSWHDTCGWAHDYGWVPDPVDAKKRKHVAFVGAPSPKDIVFAAYGPNADDKLKKNIVQRLLPCIIDGARLPRDIMLCAVHRASNPVGREDWEVRKTRGIACALIRKYHNDRYNGETIKDATYKEVWAMALDKQIDERDYLFGRALAYAQKIESYALDGAGEKRSTNAERLQTAFCQHPARTWLTIDRQLRPYLLRLGKKATRYHDELNEILSRIPPEAFTSAPLSEKYLLGYACQMQAFHEEMEAYNRHKKEKANTAEGVQE</sequence>
<dbReference type="RefSeq" id="WP_013484590.1">
    <property type="nucleotide sequence ID" value="NC_014828.1"/>
</dbReference>
<proteinExistence type="predicted"/>
<dbReference type="EMBL" id="CP002400">
    <property type="protein sequence ID" value="ADU26220.1"/>
    <property type="molecule type" value="Genomic_DNA"/>
</dbReference>
<keyword evidence="2" id="KW-1185">Reference proteome</keyword>
<evidence type="ECO:0000313" key="2">
    <source>
        <dbReference type="Proteomes" id="UP000001551"/>
    </source>
</evidence>
<dbReference type="KEGG" id="eha:Ethha_0650"/>
<organism evidence="1 2">
    <name type="scientific">Ethanoligenens harbinense (strain DSM 18485 / JCM 12961 / CGMCC 1.5033 / YUAN-3)</name>
    <dbReference type="NCBI Taxonomy" id="663278"/>
    <lineage>
        <taxon>Bacteria</taxon>
        <taxon>Bacillati</taxon>
        <taxon>Bacillota</taxon>
        <taxon>Clostridia</taxon>
        <taxon>Eubacteriales</taxon>
        <taxon>Oscillospiraceae</taxon>
        <taxon>Ethanoligenens</taxon>
    </lineage>
</organism>
<dbReference type="CDD" id="cd09757">
    <property type="entry name" value="Cas8c_I-C"/>
    <property type="match status" value="1"/>
</dbReference>
<dbReference type="STRING" id="663278.Ethha_0650"/>
<reference evidence="1 2" key="1">
    <citation type="submission" date="2010-12" db="EMBL/GenBank/DDBJ databases">
        <title>Complete sequence of Ethanoligenens harbinense YUAN-3.</title>
        <authorList>
            <person name="Lucas S."/>
            <person name="Copeland A."/>
            <person name="Lapidus A."/>
            <person name="Cheng J.-F."/>
            <person name="Bruce D."/>
            <person name="Goodwin L."/>
            <person name="Pitluck S."/>
            <person name="Chertkov O."/>
            <person name="Misra M."/>
            <person name="Detter J.C."/>
            <person name="Han C."/>
            <person name="Tapia R."/>
            <person name="Land M."/>
            <person name="Hauser L."/>
            <person name="Jeffries C."/>
            <person name="Kyrpides N."/>
            <person name="Ivanova N."/>
            <person name="Mikhailova N."/>
            <person name="Wang A."/>
            <person name="Mouttaki H."/>
            <person name="He Z."/>
            <person name="Zhou J."/>
            <person name="Hemme C.L."/>
            <person name="Woyke T."/>
        </authorList>
    </citation>
    <scope>NUCLEOTIDE SEQUENCE [LARGE SCALE GENOMIC DNA]</scope>
    <source>
        <strain evidence="2">DSM 18485 / JCM 12961 / CGMCC 1.5033 / YUAN-3</strain>
    </source>
</reference>
<gene>
    <name evidence="1" type="ordered locus">Ethha_0650</name>
</gene>
<dbReference type="NCBIfam" id="TIGR01863">
    <property type="entry name" value="cas_Csd1"/>
    <property type="match status" value="1"/>
</dbReference>
<dbReference type="eggNOG" id="COG5632">
    <property type="taxonomic scope" value="Bacteria"/>
</dbReference>
<dbReference type="Proteomes" id="UP000001551">
    <property type="component" value="Chromosome"/>
</dbReference>
<dbReference type="InterPro" id="IPR010144">
    <property type="entry name" value="CRISPR-assoc_prot_Csd1-typ"/>
</dbReference>
<dbReference type="Pfam" id="PF09709">
    <property type="entry name" value="Cas_Csd1"/>
    <property type="match status" value="1"/>
</dbReference>